<comment type="similarity">
    <text evidence="2">Belongs to the bacterial sugar transferase family.</text>
</comment>
<keyword evidence="6 7" id="KW-0472">Membrane</keyword>
<comment type="caution">
    <text evidence="9">The sequence shown here is derived from an EMBL/GenBank/DDBJ whole genome shotgun (WGS) entry which is preliminary data.</text>
</comment>
<protein>
    <submittedName>
        <fullName evidence="9">Undecaprenyl-phosphate glucose phosphotransferase</fullName>
    </submittedName>
</protein>
<dbReference type="NCBIfam" id="TIGR03025">
    <property type="entry name" value="EPS_sugtrans"/>
    <property type="match status" value="1"/>
</dbReference>
<evidence type="ECO:0000313" key="9">
    <source>
        <dbReference type="EMBL" id="RCX19273.1"/>
    </source>
</evidence>
<feature type="transmembrane region" description="Helical" evidence="7">
    <location>
        <begin position="79"/>
        <end position="104"/>
    </location>
</feature>
<evidence type="ECO:0000256" key="1">
    <source>
        <dbReference type="ARBA" id="ARBA00004141"/>
    </source>
</evidence>
<dbReference type="PANTHER" id="PTHR30576:SF0">
    <property type="entry name" value="UNDECAPRENYL-PHOSPHATE N-ACETYLGALACTOSAMINYL 1-PHOSPHATE TRANSFERASE-RELATED"/>
    <property type="match status" value="1"/>
</dbReference>
<evidence type="ECO:0000256" key="4">
    <source>
        <dbReference type="ARBA" id="ARBA00022692"/>
    </source>
</evidence>
<dbReference type="PANTHER" id="PTHR30576">
    <property type="entry name" value="COLANIC BIOSYNTHESIS UDP-GLUCOSE LIPID CARRIER TRANSFERASE"/>
    <property type="match status" value="1"/>
</dbReference>
<keyword evidence="5 7" id="KW-1133">Transmembrane helix</keyword>
<dbReference type="InterPro" id="IPR017473">
    <property type="entry name" value="Undecaprenyl-P_gluc_Ptfrase"/>
</dbReference>
<gene>
    <name evidence="9" type="ORF">DFR58_10317</name>
</gene>
<evidence type="ECO:0000259" key="8">
    <source>
        <dbReference type="Pfam" id="PF02397"/>
    </source>
</evidence>
<feature type="transmembrane region" description="Helical" evidence="7">
    <location>
        <begin position="51"/>
        <end position="67"/>
    </location>
</feature>
<dbReference type="InterPro" id="IPR003362">
    <property type="entry name" value="Bact_transf"/>
</dbReference>
<dbReference type="RefSeq" id="WP_170138010.1">
    <property type="nucleotide sequence ID" value="NZ_QPJT01000003.1"/>
</dbReference>
<organism evidence="9 10">
    <name type="scientific">Anaerobacterium chartisolvens</name>
    <dbReference type="NCBI Taxonomy" id="1297424"/>
    <lineage>
        <taxon>Bacteria</taxon>
        <taxon>Bacillati</taxon>
        <taxon>Bacillota</taxon>
        <taxon>Clostridia</taxon>
        <taxon>Eubacteriales</taxon>
        <taxon>Oscillospiraceae</taxon>
        <taxon>Anaerobacterium</taxon>
    </lineage>
</organism>
<evidence type="ECO:0000256" key="3">
    <source>
        <dbReference type="ARBA" id="ARBA00022679"/>
    </source>
</evidence>
<dbReference type="GO" id="GO:0016020">
    <property type="term" value="C:membrane"/>
    <property type="evidence" value="ECO:0007669"/>
    <property type="project" value="UniProtKB-SubCell"/>
</dbReference>
<dbReference type="Proteomes" id="UP000253034">
    <property type="component" value="Unassembled WGS sequence"/>
</dbReference>
<dbReference type="InterPro" id="IPR036291">
    <property type="entry name" value="NAD(P)-bd_dom_sf"/>
</dbReference>
<dbReference type="InterPro" id="IPR017475">
    <property type="entry name" value="EPS_sugar_tfrase"/>
</dbReference>
<feature type="domain" description="Bacterial sugar transferase" evidence="8">
    <location>
        <begin position="279"/>
        <end position="459"/>
    </location>
</feature>
<dbReference type="Pfam" id="PF13727">
    <property type="entry name" value="CoA_binding_3"/>
    <property type="match status" value="1"/>
</dbReference>
<evidence type="ECO:0000256" key="6">
    <source>
        <dbReference type="ARBA" id="ARBA00023136"/>
    </source>
</evidence>
<accession>A0A369BCM0</accession>
<proteinExistence type="inferred from homology"/>
<keyword evidence="4 7" id="KW-0812">Transmembrane</keyword>
<name>A0A369BCM0_9FIRM</name>
<feature type="transmembrane region" description="Helical" evidence="7">
    <location>
        <begin position="284"/>
        <end position="305"/>
    </location>
</feature>
<reference evidence="9 10" key="1">
    <citation type="submission" date="2018-07" db="EMBL/GenBank/DDBJ databases">
        <title>Genomic Encyclopedia of Type Strains, Phase IV (KMG-IV): sequencing the most valuable type-strain genomes for metagenomic binning, comparative biology and taxonomic classification.</title>
        <authorList>
            <person name="Goeker M."/>
        </authorList>
    </citation>
    <scope>NUCLEOTIDE SEQUENCE [LARGE SCALE GENOMIC DNA]</scope>
    <source>
        <strain evidence="9 10">DSM 27016</strain>
    </source>
</reference>
<evidence type="ECO:0000256" key="2">
    <source>
        <dbReference type="ARBA" id="ARBA00006464"/>
    </source>
</evidence>
<dbReference type="SUPFAM" id="SSF51735">
    <property type="entry name" value="NAD(P)-binding Rossmann-fold domains"/>
    <property type="match status" value="1"/>
</dbReference>
<feature type="transmembrane region" description="Helical" evidence="7">
    <location>
        <begin position="110"/>
        <end position="131"/>
    </location>
</feature>
<comment type="subcellular location">
    <subcellularLocation>
        <location evidence="1">Membrane</location>
        <topology evidence="1">Multi-pass membrane protein</topology>
    </subcellularLocation>
</comment>
<dbReference type="EMBL" id="QPJT01000003">
    <property type="protein sequence ID" value="RCX19273.1"/>
    <property type="molecule type" value="Genomic_DNA"/>
</dbReference>
<evidence type="ECO:0000256" key="7">
    <source>
        <dbReference type="SAM" id="Phobius"/>
    </source>
</evidence>
<keyword evidence="3 9" id="KW-0808">Transferase</keyword>
<evidence type="ECO:0000313" key="10">
    <source>
        <dbReference type="Proteomes" id="UP000253034"/>
    </source>
</evidence>
<dbReference type="GO" id="GO:0016780">
    <property type="term" value="F:phosphotransferase activity, for other substituted phosphate groups"/>
    <property type="evidence" value="ECO:0007669"/>
    <property type="project" value="TreeGrafter"/>
</dbReference>
<dbReference type="AlphaFoldDB" id="A0A369BCM0"/>
<dbReference type="NCBIfam" id="TIGR03023">
    <property type="entry name" value="WcaJ_sugtrans"/>
    <property type="match status" value="1"/>
</dbReference>
<sequence length="466" mass="53975">MSGEKKKFLKRSVVMIDALLIVNAYFIAYFARNMYFGAEFGYMRNFDNYSWVLTAAVIVLPLFMTLFKSYDTLIEDRMLMVLFKTAFSIFVGTVFMGAVFYFMAERNFSRLFFGIFAVASFVLVCMDRLALKAALLLYIKRNSSTKNILIVGCGNLGMAYFKRITRYKYSGCRVAGFLKMEKDRPEWADSINILGNIDRLEFILQEHNVSEVVVAVPSEDYDVLKGIIDICDREGIRVKILPGYFEYLPVSTRVEDLDGLPVLHIREIPLDSIGNRIVKRAFDIVFSLAAIVFFSPLYILIAIGVKLSSSGPVFFRQERVGAENRTFMMLKFRSMRLQREEKERKCWTTKNDSRVTSFGAFIRKTSLDEIPQFFNVLMGDMSIVGPRPERPYWVNKFKQEIPDYMLRHYIKSGITGWAQVNGLRGDTSISDRIKCDNYYIYNWSLWMDIKILLMTVFKGFVNQNAY</sequence>
<dbReference type="Gene3D" id="3.40.50.720">
    <property type="entry name" value="NAD(P)-binding Rossmann-like Domain"/>
    <property type="match status" value="1"/>
</dbReference>
<keyword evidence="10" id="KW-1185">Reference proteome</keyword>
<evidence type="ECO:0000256" key="5">
    <source>
        <dbReference type="ARBA" id="ARBA00022989"/>
    </source>
</evidence>
<dbReference type="Pfam" id="PF02397">
    <property type="entry name" value="Bac_transf"/>
    <property type="match status" value="1"/>
</dbReference>
<feature type="transmembrane region" description="Helical" evidence="7">
    <location>
        <begin position="12"/>
        <end position="31"/>
    </location>
</feature>